<dbReference type="eggNOG" id="COG0664">
    <property type="taxonomic scope" value="Bacteria"/>
</dbReference>
<reference evidence="2 3" key="1">
    <citation type="submission" date="2013-09" db="EMBL/GenBank/DDBJ databases">
        <authorList>
            <person name="Zeng Z."/>
            <person name="Chen C."/>
        </authorList>
    </citation>
    <scope>NUCLEOTIDE SEQUENCE [LARGE SCALE GENOMIC DNA]</scope>
    <source>
        <strain evidence="2 3">WB 4.1-42</strain>
    </source>
</reference>
<comment type="caution">
    <text evidence="2">The sequence shown here is derived from an EMBL/GenBank/DDBJ whole genome shotgun (WGS) entry which is preliminary data.</text>
</comment>
<dbReference type="InterPro" id="IPR000595">
    <property type="entry name" value="cNMP-bd_dom"/>
</dbReference>
<protein>
    <recommendedName>
        <fullName evidence="1">Cyclic nucleotide-binding domain-containing protein</fullName>
    </recommendedName>
</protein>
<keyword evidence="3" id="KW-1185">Reference proteome</keyword>
<dbReference type="AlphaFoldDB" id="A0A0A2MQP9"/>
<sequence length="193" mass="22815">MAELGSMVKIEAFIRQFVQPDALEWKAFVDAIQFKSIEKKGFLLKEGQVCNFIAFLNSGVLREYFYLNDKETTVDFMGENQFTSDYQSFILKTPSEQYLEALTDVELIILKKEAIDKLFDEFKIWERFGRLIIEHIFCNAEQKRKKIIATTHEEQYRDFVASYPHIIQQVPQYYIASYLGLTPEHLSRIRKKM</sequence>
<dbReference type="InterPro" id="IPR018490">
    <property type="entry name" value="cNMP-bd_dom_sf"/>
</dbReference>
<accession>A0A0A2MQP9</accession>
<proteinExistence type="predicted"/>
<evidence type="ECO:0000313" key="2">
    <source>
        <dbReference type="EMBL" id="KGO93783.1"/>
    </source>
</evidence>
<gene>
    <name evidence="2" type="ORF">Q766_07530</name>
</gene>
<dbReference type="Proteomes" id="UP000030111">
    <property type="component" value="Unassembled WGS sequence"/>
</dbReference>
<feature type="domain" description="Cyclic nucleotide-binding" evidence="1">
    <location>
        <begin position="16"/>
        <end position="119"/>
    </location>
</feature>
<dbReference type="EMBL" id="JRLY01000004">
    <property type="protein sequence ID" value="KGO93783.1"/>
    <property type="molecule type" value="Genomic_DNA"/>
</dbReference>
<dbReference type="Pfam" id="PF00027">
    <property type="entry name" value="cNMP_binding"/>
    <property type="match status" value="1"/>
</dbReference>
<dbReference type="RefSeq" id="WP_026991640.1">
    <property type="nucleotide sequence ID" value="NZ_JRLY01000004.1"/>
</dbReference>
<evidence type="ECO:0000313" key="3">
    <source>
        <dbReference type="Proteomes" id="UP000030111"/>
    </source>
</evidence>
<dbReference type="CDD" id="cd00038">
    <property type="entry name" value="CAP_ED"/>
    <property type="match status" value="1"/>
</dbReference>
<organism evidence="2 3">
    <name type="scientific">Flavobacterium subsaxonicum WB 4.1-42 = DSM 21790</name>
    <dbReference type="NCBI Taxonomy" id="1121898"/>
    <lineage>
        <taxon>Bacteria</taxon>
        <taxon>Pseudomonadati</taxon>
        <taxon>Bacteroidota</taxon>
        <taxon>Flavobacteriia</taxon>
        <taxon>Flavobacteriales</taxon>
        <taxon>Flavobacteriaceae</taxon>
        <taxon>Flavobacterium</taxon>
    </lineage>
</organism>
<name>A0A0A2MQP9_9FLAO</name>
<dbReference type="InterPro" id="IPR014710">
    <property type="entry name" value="RmlC-like_jellyroll"/>
</dbReference>
<dbReference type="STRING" id="1121898.GCA_000422725_00149"/>
<evidence type="ECO:0000259" key="1">
    <source>
        <dbReference type="PROSITE" id="PS50042"/>
    </source>
</evidence>
<dbReference type="Gene3D" id="2.60.120.10">
    <property type="entry name" value="Jelly Rolls"/>
    <property type="match status" value="1"/>
</dbReference>
<dbReference type="SUPFAM" id="SSF51206">
    <property type="entry name" value="cAMP-binding domain-like"/>
    <property type="match status" value="1"/>
</dbReference>
<dbReference type="PROSITE" id="PS50042">
    <property type="entry name" value="CNMP_BINDING_3"/>
    <property type="match status" value="1"/>
</dbReference>